<proteinExistence type="predicted"/>
<sequence>MFSEILGLAGSALGAFSSMNAANQQYSLGVANMQMQWQLAQEQMAMQRRALNQQEDMANMSWG</sequence>
<gene>
    <name evidence="1" type="ORF">UFOVP706_1</name>
</gene>
<name>A0A6J5NMW6_9CAUD</name>
<accession>A0A6J5NMW6</accession>
<dbReference type="EMBL" id="LR796682">
    <property type="protein sequence ID" value="CAB4158338.1"/>
    <property type="molecule type" value="Genomic_DNA"/>
</dbReference>
<evidence type="ECO:0000313" key="1">
    <source>
        <dbReference type="EMBL" id="CAB4158338.1"/>
    </source>
</evidence>
<feature type="non-terminal residue" evidence="1">
    <location>
        <position position="63"/>
    </location>
</feature>
<reference evidence="1" key="1">
    <citation type="submission" date="2020-04" db="EMBL/GenBank/DDBJ databases">
        <authorList>
            <person name="Chiriac C."/>
            <person name="Salcher M."/>
            <person name="Ghai R."/>
            <person name="Kavagutti S V."/>
        </authorList>
    </citation>
    <scope>NUCLEOTIDE SEQUENCE</scope>
</reference>
<protein>
    <submittedName>
        <fullName evidence="1">Uncharacterized protein</fullName>
    </submittedName>
</protein>
<organism evidence="1">
    <name type="scientific">uncultured Caudovirales phage</name>
    <dbReference type="NCBI Taxonomy" id="2100421"/>
    <lineage>
        <taxon>Viruses</taxon>
        <taxon>Duplodnaviria</taxon>
        <taxon>Heunggongvirae</taxon>
        <taxon>Uroviricota</taxon>
        <taxon>Caudoviricetes</taxon>
        <taxon>Peduoviridae</taxon>
        <taxon>Maltschvirus</taxon>
        <taxon>Maltschvirus maltsch</taxon>
    </lineage>
</organism>